<dbReference type="SUPFAM" id="SSF49482">
    <property type="entry name" value="Aromatic compound dioxygenase"/>
    <property type="match status" value="1"/>
</dbReference>
<reference evidence="3" key="1">
    <citation type="journal article" date="2023" name="Mol. Phylogenet. Evol.">
        <title>Genome-scale phylogeny and comparative genomics of the fungal order Sordariales.</title>
        <authorList>
            <person name="Hensen N."/>
            <person name="Bonometti L."/>
            <person name="Westerberg I."/>
            <person name="Brannstrom I.O."/>
            <person name="Guillou S."/>
            <person name="Cros-Aarteil S."/>
            <person name="Calhoun S."/>
            <person name="Haridas S."/>
            <person name="Kuo A."/>
            <person name="Mondo S."/>
            <person name="Pangilinan J."/>
            <person name="Riley R."/>
            <person name="LaButti K."/>
            <person name="Andreopoulos B."/>
            <person name="Lipzen A."/>
            <person name="Chen C."/>
            <person name="Yan M."/>
            <person name="Daum C."/>
            <person name="Ng V."/>
            <person name="Clum A."/>
            <person name="Steindorff A."/>
            <person name="Ohm R.A."/>
            <person name="Martin F."/>
            <person name="Silar P."/>
            <person name="Natvig D.O."/>
            <person name="Lalanne C."/>
            <person name="Gautier V."/>
            <person name="Ament-Velasquez S.L."/>
            <person name="Kruys A."/>
            <person name="Hutchinson M.I."/>
            <person name="Powell A.J."/>
            <person name="Barry K."/>
            <person name="Miller A.N."/>
            <person name="Grigoriev I.V."/>
            <person name="Debuchy R."/>
            <person name="Gladieux P."/>
            <person name="Hiltunen Thoren M."/>
            <person name="Johannesson H."/>
        </authorList>
    </citation>
    <scope>NUCLEOTIDE SEQUENCE</scope>
    <source>
        <strain evidence="3">CBS 990.96</strain>
    </source>
</reference>
<dbReference type="Proteomes" id="UP001301958">
    <property type="component" value="Unassembled WGS sequence"/>
</dbReference>
<dbReference type="Pfam" id="PF00775">
    <property type="entry name" value="Dioxygenase_C"/>
    <property type="match status" value="1"/>
</dbReference>
<dbReference type="GO" id="GO:0008199">
    <property type="term" value="F:ferric iron binding"/>
    <property type="evidence" value="ECO:0007669"/>
    <property type="project" value="InterPro"/>
</dbReference>
<dbReference type="InterPro" id="IPR000627">
    <property type="entry name" value="Intradiol_dOase_C"/>
</dbReference>
<reference evidence="3" key="2">
    <citation type="submission" date="2023-05" db="EMBL/GenBank/DDBJ databases">
        <authorList>
            <consortium name="Lawrence Berkeley National Laboratory"/>
            <person name="Steindorff A."/>
            <person name="Hensen N."/>
            <person name="Bonometti L."/>
            <person name="Westerberg I."/>
            <person name="Brannstrom I.O."/>
            <person name="Guillou S."/>
            <person name="Cros-Aarteil S."/>
            <person name="Calhoun S."/>
            <person name="Haridas S."/>
            <person name="Kuo A."/>
            <person name="Mondo S."/>
            <person name="Pangilinan J."/>
            <person name="Riley R."/>
            <person name="Labutti K."/>
            <person name="Andreopoulos B."/>
            <person name="Lipzen A."/>
            <person name="Chen C."/>
            <person name="Yanf M."/>
            <person name="Daum C."/>
            <person name="Ng V."/>
            <person name="Clum A."/>
            <person name="Ohm R."/>
            <person name="Martin F."/>
            <person name="Silar P."/>
            <person name="Natvig D."/>
            <person name="Lalanne C."/>
            <person name="Gautier V."/>
            <person name="Ament-Velasquez S.L."/>
            <person name="Kruys A."/>
            <person name="Hutchinson M.I."/>
            <person name="Powell A.J."/>
            <person name="Barry K."/>
            <person name="Miller A.N."/>
            <person name="Grigoriev I.V."/>
            <person name="Debuchy R."/>
            <person name="Gladieux P."/>
            <person name="Thoren M.H."/>
            <person name="Johannesson H."/>
        </authorList>
    </citation>
    <scope>NUCLEOTIDE SEQUENCE</scope>
    <source>
        <strain evidence="3">CBS 990.96</strain>
    </source>
</reference>
<keyword evidence="3" id="KW-0223">Dioxygenase</keyword>
<sequence>MHFFNFLATVLAASAVSAHPGADIEAEILETREQISQLEHRNLDHCTEILKRDGVFQRGIERRMATFERLRAERYLNGLAPRADPINTSHKSNKPYTLNTLASTIFASNTSCLLSPEVTEGPYYVTGEYIRSDLVENQPGVKLHLDILVLDTTTCKPVPNVFVEIWQTNSTGVYSGVVANGNGNFADKTNNKKSWLRGAQKTSADGVVEFGTIFPGHYTGRTTHIHTLVHTNAAAAQNNGTLIDTGASHVGQFFFDQSLITIVERTSPYTSNKQTLTTNAQDGILKEQSKVGDPFINYVFLAGGDSVSAGLLGWISFGINPKLSKTVKAATKFTGN</sequence>
<dbReference type="PANTHER" id="PTHR34315">
    <property type="match status" value="1"/>
</dbReference>
<gene>
    <name evidence="3" type="ORF">QBC38DRAFT_523667</name>
</gene>
<dbReference type="EMBL" id="MU865592">
    <property type="protein sequence ID" value="KAK4221053.1"/>
    <property type="molecule type" value="Genomic_DNA"/>
</dbReference>
<feature type="signal peptide" evidence="1">
    <location>
        <begin position="1"/>
        <end position="18"/>
    </location>
</feature>
<dbReference type="AlphaFoldDB" id="A0AAN6YMD6"/>
<protein>
    <submittedName>
        <fullName evidence="3">Intradiol ring-cleavage dioxygenase</fullName>
    </submittedName>
</protein>
<dbReference type="InterPro" id="IPR015889">
    <property type="entry name" value="Intradiol_dOase_core"/>
</dbReference>
<evidence type="ECO:0000256" key="1">
    <source>
        <dbReference type="SAM" id="SignalP"/>
    </source>
</evidence>
<evidence type="ECO:0000313" key="4">
    <source>
        <dbReference type="Proteomes" id="UP001301958"/>
    </source>
</evidence>
<dbReference type="PANTHER" id="PTHR34315:SF1">
    <property type="entry name" value="INTRADIOL RING-CLEAVAGE DIOXYGENASES DOMAIN-CONTAINING PROTEIN-RELATED"/>
    <property type="match status" value="1"/>
</dbReference>
<accession>A0AAN6YMD6</accession>
<comment type="caution">
    <text evidence="3">The sequence shown here is derived from an EMBL/GenBank/DDBJ whole genome shotgun (WGS) entry which is preliminary data.</text>
</comment>
<dbReference type="GO" id="GO:0016702">
    <property type="term" value="F:oxidoreductase activity, acting on single donors with incorporation of molecular oxygen, incorporation of two atoms of oxygen"/>
    <property type="evidence" value="ECO:0007669"/>
    <property type="project" value="InterPro"/>
</dbReference>
<keyword evidence="3" id="KW-0560">Oxidoreductase</keyword>
<keyword evidence="4" id="KW-1185">Reference proteome</keyword>
<feature type="chain" id="PRO_5042840898" evidence="1">
    <location>
        <begin position="19"/>
        <end position="336"/>
    </location>
</feature>
<proteinExistence type="predicted"/>
<keyword evidence="1" id="KW-0732">Signal</keyword>
<organism evidence="3 4">
    <name type="scientific">Podospora fimiseda</name>
    <dbReference type="NCBI Taxonomy" id="252190"/>
    <lineage>
        <taxon>Eukaryota</taxon>
        <taxon>Fungi</taxon>
        <taxon>Dikarya</taxon>
        <taxon>Ascomycota</taxon>
        <taxon>Pezizomycotina</taxon>
        <taxon>Sordariomycetes</taxon>
        <taxon>Sordariomycetidae</taxon>
        <taxon>Sordariales</taxon>
        <taxon>Podosporaceae</taxon>
        <taxon>Podospora</taxon>
    </lineage>
</organism>
<dbReference type="CDD" id="cd03457">
    <property type="entry name" value="intradiol_dioxygenase_like"/>
    <property type="match status" value="1"/>
</dbReference>
<dbReference type="Gene3D" id="2.60.130.10">
    <property type="entry name" value="Aromatic compound dioxygenase"/>
    <property type="match status" value="1"/>
</dbReference>
<evidence type="ECO:0000313" key="3">
    <source>
        <dbReference type="EMBL" id="KAK4221053.1"/>
    </source>
</evidence>
<evidence type="ECO:0000259" key="2">
    <source>
        <dbReference type="Pfam" id="PF00775"/>
    </source>
</evidence>
<name>A0AAN6YMD6_9PEZI</name>
<feature type="domain" description="Intradiol ring-cleavage dioxygenases" evidence="2">
    <location>
        <begin position="120"/>
        <end position="224"/>
    </location>
</feature>